<reference evidence="5 6" key="1">
    <citation type="submission" date="2019-08" db="EMBL/GenBank/DDBJ databases">
        <authorList>
            <person name="Shi S."/>
        </authorList>
    </citation>
    <scope>NUCLEOTIDE SEQUENCE [LARGE SCALE GENOMIC DNA]</scope>
    <source>
        <strain evidence="5 6">GY10130</strain>
    </source>
</reference>
<gene>
    <name evidence="5" type="ORF">FVR03_01585</name>
</gene>
<proteinExistence type="inferred from homology"/>
<sequence>MTNWKTCKIGEVVELSQGLAINSKTKHLLVPKSTLPLLKIRNLINGIEEEYVDEDKVSTKCIAIPEDIIYTRTGQVGLVYTGKIGVVHNNCFKVIPNQEIDRMFLYWLLKQTEIIEIANSIASGSVQKDLNHTAFKSIDISFPEDLPTQRRIAEILSALDDKIEMNRRMNKTLEQMAQTLFRQYFVDGIDKENLSKGWQEGKLSDLVDVKGGTTPSTKQREFWDGNINWTSPKDLSSVRFPVLLNTEKKITAAGLKKISSGLLPVGTLLLSSRAPIGYLAITQIPVAINQGYIAILCEKGYSNYFMLYWLKENMSTIIQNANGSTFLEISKSVFKNIALSIPPIELVKEFDAKVDALFQKLVLNEKEISTLTTLRDTLLPKLMSGEIDVMQTKPAALYEPVLS</sequence>
<evidence type="ECO:0000256" key="3">
    <source>
        <dbReference type="ARBA" id="ARBA00023125"/>
    </source>
</evidence>
<evidence type="ECO:0000256" key="2">
    <source>
        <dbReference type="ARBA" id="ARBA00022747"/>
    </source>
</evidence>
<dbReference type="InterPro" id="IPR044946">
    <property type="entry name" value="Restrct_endonuc_typeI_TRD_sf"/>
</dbReference>
<dbReference type="Proteomes" id="UP000321926">
    <property type="component" value="Unassembled WGS sequence"/>
</dbReference>
<dbReference type="EMBL" id="VRTY01000004">
    <property type="protein sequence ID" value="TXK52139.1"/>
    <property type="molecule type" value="Genomic_DNA"/>
</dbReference>
<dbReference type="OrthoDB" id="825893at2"/>
<protein>
    <submittedName>
        <fullName evidence="5">Restriction endonuclease subunit S</fullName>
    </submittedName>
</protein>
<dbReference type="RefSeq" id="WP_147920009.1">
    <property type="nucleotide sequence ID" value="NZ_VRTY01000004.1"/>
</dbReference>
<dbReference type="GO" id="GO:0009307">
    <property type="term" value="P:DNA restriction-modification system"/>
    <property type="evidence" value="ECO:0007669"/>
    <property type="project" value="UniProtKB-KW"/>
</dbReference>
<keyword evidence="5" id="KW-0255">Endonuclease</keyword>
<dbReference type="Pfam" id="PF01420">
    <property type="entry name" value="Methylase_S"/>
    <property type="match status" value="2"/>
</dbReference>
<accession>A0A5C8KCC4</accession>
<keyword evidence="6" id="KW-1185">Reference proteome</keyword>
<evidence type="ECO:0000313" key="5">
    <source>
        <dbReference type="EMBL" id="TXK52139.1"/>
    </source>
</evidence>
<comment type="caution">
    <text evidence="5">The sequence shown here is derived from an EMBL/GenBank/DDBJ whole genome shotgun (WGS) entry which is preliminary data.</text>
</comment>
<evidence type="ECO:0000259" key="4">
    <source>
        <dbReference type="Pfam" id="PF01420"/>
    </source>
</evidence>
<keyword evidence="3" id="KW-0238">DNA-binding</keyword>
<dbReference type="AlphaFoldDB" id="A0A5C8KCC4"/>
<dbReference type="GO" id="GO:0003677">
    <property type="term" value="F:DNA binding"/>
    <property type="evidence" value="ECO:0007669"/>
    <property type="project" value="UniProtKB-KW"/>
</dbReference>
<dbReference type="Gene3D" id="3.90.220.20">
    <property type="entry name" value="DNA methylase specificity domains"/>
    <property type="match status" value="2"/>
</dbReference>
<dbReference type="GO" id="GO:0004519">
    <property type="term" value="F:endonuclease activity"/>
    <property type="evidence" value="ECO:0007669"/>
    <property type="project" value="UniProtKB-KW"/>
</dbReference>
<evidence type="ECO:0000313" key="6">
    <source>
        <dbReference type="Proteomes" id="UP000321926"/>
    </source>
</evidence>
<dbReference type="Gene3D" id="1.10.287.1120">
    <property type="entry name" value="Bipartite methylase S protein"/>
    <property type="match status" value="1"/>
</dbReference>
<feature type="domain" description="Type I restriction modification DNA specificity" evidence="4">
    <location>
        <begin position="2"/>
        <end position="175"/>
    </location>
</feature>
<organism evidence="5 6">
    <name type="scientific">Pontibacter qinzhouensis</name>
    <dbReference type="NCBI Taxonomy" id="2603253"/>
    <lineage>
        <taxon>Bacteria</taxon>
        <taxon>Pseudomonadati</taxon>
        <taxon>Bacteroidota</taxon>
        <taxon>Cytophagia</taxon>
        <taxon>Cytophagales</taxon>
        <taxon>Hymenobacteraceae</taxon>
        <taxon>Pontibacter</taxon>
    </lineage>
</organism>
<keyword evidence="2" id="KW-0680">Restriction system</keyword>
<dbReference type="InterPro" id="IPR000055">
    <property type="entry name" value="Restrct_endonuc_typeI_TRD"/>
</dbReference>
<evidence type="ECO:0000256" key="1">
    <source>
        <dbReference type="ARBA" id="ARBA00010923"/>
    </source>
</evidence>
<dbReference type="SUPFAM" id="SSF116734">
    <property type="entry name" value="DNA methylase specificity domain"/>
    <property type="match status" value="2"/>
</dbReference>
<feature type="domain" description="Type I restriction modification DNA specificity" evidence="4">
    <location>
        <begin position="196"/>
        <end position="368"/>
    </location>
</feature>
<name>A0A5C8KCC4_9BACT</name>
<dbReference type="CDD" id="cd17273">
    <property type="entry name" value="RMtype1_S_EcoJA69PI-TRD1-CR1_like"/>
    <property type="match status" value="1"/>
</dbReference>
<dbReference type="PANTHER" id="PTHR30408:SF12">
    <property type="entry name" value="TYPE I RESTRICTION ENZYME MJAVIII SPECIFICITY SUBUNIT"/>
    <property type="match status" value="1"/>
</dbReference>
<keyword evidence="5" id="KW-0540">Nuclease</keyword>
<comment type="similarity">
    <text evidence="1">Belongs to the type-I restriction system S methylase family.</text>
</comment>
<dbReference type="PANTHER" id="PTHR30408">
    <property type="entry name" value="TYPE-1 RESTRICTION ENZYME ECOKI SPECIFICITY PROTEIN"/>
    <property type="match status" value="1"/>
</dbReference>
<dbReference type="InterPro" id="IPR052021">
    <property type="entry name" value="Type-I_RS_S_subunit"/>
</dbReference>
<keyword evidence="5" id="KW-0378">Hydrolase</keyword>